<accession>A0A2H0RLU9</accession>
<dbReference type="Proteomes" id="UP000230084">
    <property type="component" value="Unassembled WGS sequence"/>
</dbReference>
<organism evidence="1 2">
    <name type="scientific">Candidatus Uhrbacteria bacterium CG10_big_fil_rev_8_21_14_0_10_50_16</name>
    <dbReference type="NCBI Taxonomy" id="1975039"/>
    <lineage>
        <taxon>Bacteria</taxon>
        <taxon>Candidatus Uhriibacteriota</taxon>
    </lineage>
</organism>
<comment type="caution">
    <text evidence="1">The sequence shown here is derived from an EMBL/GenBank/DDBJ whole genome shotgun (WGS) entry which is preliminary data.</text>
</comment>
<reference evidence="1 2" key="1">
    <citation type="submission" date="2017-09" db="EMBL/GenBank/DDBJ databases">
        <title>Depth-based differentiation of microbial function through sediment-hosted aquifers and enrichment of novel symbionts in the deep terrestrial subsurface.</title>
        <authorList>
            <person name="Probst A.J."/>
            <person name="Ladd B."/>
            <person name="Jarett J.K."/>
            <person name="Geller-Mcgrath D.E."/>
            <person name="Sieber C.M."/>
            <person name="Emerson J.B."/>
            <person name="Anantharaman K."/>
            <person name="Thomas B.C."/>
            <person name="Malmstrom R."/>
            <person name="Stieglmeier M."/>
            <person name="Klingl A."/>
            <person name="Woyke T."/>
            <person name="Ryan C.M."/>
            <person name="Banfield J.F."/>
        </authorList>
    </citation>
    <scope>NUCLEOTIDE SEQUENCE [LARGE SCALE GENOMIC DNA]</scope>
    <source>
        <strain evidence="1">CG10_big_fil_rev_8_21_14_0_10_50_16</strain>
    </source>
</reference>
<name>A0A2H0RLU9_9BACT</name>
<gene>
    <name evidence="1" type="ORF">COV06_03205</name>
</gene>
<proteinExistence type="predicted"/>
<sequence>MARSRLSIYDWACGEVDRLVDLHNIRNVNYTSGESDATWSFTKTPCSLLLEQTTHGYRFSLCFTHVAVVTMDLSSHVEGINDQTLHELHWPMITCFTEMCLSLLQASRTS</sequence>
<evidence type="ECO:0000313" key="2">
    <source>
        <dbReference type="Proteomes" id="UP000230084"/>
    </source>
</evidence>
<evidence type="ECO:0000313" key="1">
    <source>
        <dbReference type="EMBL" id="PIR47440.1"/>
    </source>
</evidence>
<dbReference type="EMBL" id="PCYM01000006">
    <property type="protein sequence ID" value="PIR47440.1"/>
    <property type="molecule type" value="Genomic_DNA"/>
</dbReference>
<protein>
    <submittedName>
        <fullName evidence="1">Uncharacterized protein</fullName>
    </submittedName>
</protein>
<dbReference type="AlphaFoldDB" id="A0A2H0RLU9"/>